<keyword evidence="2" id="KW-1185">Reference proteome</keyword>
<dbReference type="EMBL" id="CM042012">
    <property type="protein sequence ID" value="KAI3749995.1"/>
    <property type="molecule type" value="Genomic_DNA"/>
</dbReference>
<sequence>MTSIGTMCKDLSCAKDKSRSTNPSSYSSSNSSNFHFFPAPHDLDIFPPFDIIMNHERAAPGGDCGRGGHGGEMDLDIENEEDQKKM</sequence>
<reference evidence="2" key="1">
    <citation type="journal article" date="2022" name="Mol. Ecol. Resour.">
        <title>The genomes of chicory, endive, great burdock and yacon provide insights into Asteraceae palaeo-polyploidization history and plant inulin production.</title>
        <authorList>
            <person name="Fan W."/>
            <person name="Wang S."/>
            <person name="Wang H."/>
            <person name="Wang A."/>
            <person name="Jiang F."/>
            <person name="Liu H."/>
            <person name="Zhao H."/>
            <person name="Xu D."/>
            <person name="Zhang Y."/>
        </authorList>
    </citation>
    <scope>NUCLEOTIDE SEQUENCE [LARGE SCALE GENOMIC DNA]</scope>
    <source>
        <strain evidence="2">cv. Punajuju</strain>
    </source>
</reference>
<evidence type="ECO:0000313" key="1">
    <source>
        <dbReference type="EMBL" id="KAI3749995.1"/>
    </source>
</evidence>
<gene>
    <name evidence="1" type="ORF">L2E82_20619</name>
</gene>
<proteinExistence type="predicted"/>
<name>A0ACB9DU91_CICIN</name>
<organism evidence="1 2">
    <name type="scientific">Cichorium intybus</name>
    <name type="common">Chicory</name>
    <dbReference type="NCBI Taxonomy" id="13427"/>
    <lineage>
        <taxon>Eukaryota</taxon>
        <taxon>Viridiplantae</taxon>
        <taxon>Streptophyta</taxon>
        <taxon>Embryophyta</taxon>
        <taxon>Tracheophyta</taxon>
        <taxon>Spermatophyta</taxon>
        <taxon>Magnoliopsida</taxon>
        <taxon>eudicotyledons</taxon>
        <taxon>Gunneridae</taxon>
        <taxon>Pentapetalae</taxon>
        <taxon>asterids</taxon>
        <taxon>campanulids</taxon>
        <taxon>Asterales</taxon>
        <taxon>Asteraceae</taxon>
        <taxon>Cichorioideae</taxon>
        <taxon>Cichorieae</taxon>
        <taxon>Cichoriinae</taxon>
        <taxon>Cichorium</taxon>
    </lineage>
</organism>
<protein>
    <submittedName>
        <fullName evidence="1">Uncharacterized protein</fullName>
    </submittedName>
</protein>
<reference evidence="1 2" key="2">
    <citation type="journal article" date="2022" name="Mol. Ecol. Resour.">
        <title>The genomes of chicory, endive, great burdock and yacon provide insights into Asteraceae paleo-polyploidization history and plant inulin production.</title>
        <authorList>
            <person name="Fan W."/>
            <person name="Wang S."/>
            <person name="Wang H."/>
            <person name="Wang A."/>
            <person name="Jiang F."/>
            <person name="Liu H."/>
            <person name="Zhao H."/>
            <person name="Xu D."/>
            <person name="Zhang Y."/>
        </authorList>
    </citation>
    <scope>NUCLEOTIDE SEQUENCE [LARGE SCALE GENOMIC DNA]</scope>
    <source>
        <strain evidence="2">cv. Punajuju</strain>
        <tissue evidence="1">Leaves</tissue>
    </source>
</reference>
<comment type="caution">
    <text evidence="1">The sequence shown here is derived from an EMBL/GenBank/DDBJ whole genome shotgun (WGS) entry which is preliminary data.</text>
</comment>
<evidence type="ECO:0000313" key="2">
    <source>
        <dbReference type="Proteomes" id="UP001055811"/>
    </source>
</evidence>
<dbReference type="Proteomes" id="UP001055811">
    <property type="component" value="Linkage Group LG04"/>
</dbReference>
<accession>A0ACB9DU91</accession>